<dbReference type="OrthoDB" id="7399621at2759"/>
<dbReference type="AlphaFoldDB" id="A0A9P0CN82"/>
<feature type="compositionally biased region" description="Polar residues" evidence="1">
    <location>
        <begin position="38"/>
        <end position="48"/>
    </location>
</feature>
<feature type="region of interest" description="Disordered" evidence="1">
    <location>
        <begin position="34"/>
        <end position="94"/>
    </location>
</feature>
<dbReference type="EMBL" id="OV651826">
    <property type="protein sequence ID" value="CAH1103628.1"/>
    <property type="molecule type" value="Genomic_DNA"/>
</dbReference>
<feature type="compositionally biased region" description="Low complexity" evidence="1">
    <location>
        <begin position="49"/>
        <end position="94"/>
    </location>
</feature>
<sequence>MAVPFNIPEDHNEVEVIINQLQYLLTKLQAALRRSRRGNPQNQLSSHASTTRVRTNSSTRSRVREGSSVSSSASSSSSSSTTTPTTTTASSVPSANFPDILNNLAWLAAISQESIDSSSQQTTHIRPSRSRTPSESSCCEESKISEAALSHGNVQDWNQVGCILRKITTDPNLIIPEETDNEVEDEESSARTKNYSREGILSKIVPGPVSAPLWTAMICFVGWHIFRAR</sequence>
<evidence type="ECO:0000313" key="4">
    <source>
        <dbReference type="Proteomes" id="UP001153636"/>
    </source>
</evidence>
<reference evidence="3" key="1">
    <citation type="submission" date="2022-01" db="EMBL/GenBank/DDBJ databases">
        <authorList>
            <person name="King R."/>
        </authorList>
    </citation>
    <scope>NUCLEOTIDE SEQUENCE</scope>
</reference>
<evidence type="ECO:0000313" key="3">
    <source>
        <dbReference type="EMBL" id="CAH1103628.1"/>
    </source>
</evidence>
<proteinExistence type="predicted"/>
<keyword evidence="2" id="KW-0472">Membrane</keyword>
<evidence type="ECO:0000256" key="1">
    <source>
        <dbReference type="SAM" id="MobiDB-lite"/>
    </source>
</evidence>
<keyword evidence="2" id="KW-0812">Transmembrane</keyword>
<name>A0A9P0CN82_9CUCU</name>
<accession>A0A9P0CN82</accession>
<feature type="transmembrane region" description="Helical" evidence="2">
    <location>
        <begin position="209"/>
        <end position="226"/>
    </location>
</feature>
<evidence type="ECO:0000256" key="2">
    <source>
        <dbReference type="SAM" id="Phobius"/>
    </source>
</evidence>
<organism evidence="3 4">
    <name type="scientific">Psylliodes chrysocephalus</name>
    <dbReference type="NCBI Taxonomy" id="3402493"/>
    <lineage>
        <taxon>Eukaryota</taxon>
        <taxon>Metazoa</taxon>
        <taxon>Ecdysozoa</taxon>
        <taxon>Arthropoda</taxon>
        <taxon>Hexapoda</taxon>
        <taxon>Insecta</taxon>
        <taxon>Pterygota</taxon>
        <taxon>Neoptera</taxon>
        <taxon>Endopterygota</taxon>
        <taxon>Coleoptera</taxon>
        <taxon>Polyphaga</taxon>
        <taxon>Cucujiformia</taxon>
        <taxon>Chrysomeloidea</taxon>
        <taxon>Chrysomelidae</taxon>
        <taxon>Galerucinae</taxon>
        <taxon>Alticini</taxon>
        <taxon>Psylliodes</taxon>
    </lineage>
</organism>
<keyword evidence="2" id="KW-1133">Transmembrane helix</keyword>
<feature type="region of interest" description="Disordered" evidence="1">
    <location>
        <begin position="116"/>
        <end position="138"/>
    </location>
</feature>
<protein>
    <submittedName>
        <fullName evidence="3">Uncharacterized protein</fullName>
    </submittedName>
</protein>
<gene>
    <name evidence="3" type="ORF">PSYICH_LOCUS4215</name>
</gene>
<dbReference type="Proteomes" id="UP001153636">
    <property type="component" value="Chromosome 14"/>
</dbReference>
<keyword evidence="4" id="KW-1185">Reference proteome</keyword>